<evidence type="ECO:0000313" key="9">
    <source>
        <dbReference type="Proteomes" id="UP001159427"/>
    </source>
</evidence>
<feature type="transmembrane region" description="Helical" evidence="7">
    <location>
        <begin position="457"/>
        <end position="477"/>
    </location>
</feature>
<keyword evidence="7" id="KW-1133">Transmembrane helix</keyword>
<dbReference type="InterPro" id="IPR042164">
    <property type="entry name" value="SLC25A44"/>
</dbReference>
<dbReference type="PANTHER" id="PTHR46314:SF2">
    <property type="entry name" value="SOLUTE CARRIER FAMILY 25 MEMBER 44"/>
    <property type="match status" value="1"/>
</dbReference>
<comment type="caution">
    <text evidence="8">The sequence shown here is derived from an EMBL/GenBank/DDBJ whole genome shotgun (WGS) entry which is preliminary data.</text>
</comment>
<gene>
    <name evidence="8" type="ORF">PEVE_00035371</name>
</gene>
<accession>A0ABN8MLU5</accession>
<keyword evidence="4 5" id="KW-0472">Membrane</keyword>
<comment type="subcellular location">
    <subcellularLocation>
        <location evidence="1">Membrane</location>
        <topology evidence="1">Multi-pass membrane protein</topology>
    </subcellularLocation>
</comment>
<feature type="repeat" description="Solcar" evidence="5">
    <location>
        <begin position="204"/>
        <end position="286"/>
    </location>
</feature>
<evidence type="ECO:0000256" key="2">
    <source>
        <dbReference type="ARBA" id="ARBA00006375"/>
    </source>
</evidence>
<evidence type="ECO:0000256" key="3">
    <source>
        <dbReference type="ARBA" id="ARBA00022692"/>
    </source>
</evidence>
<evidence type="ECO:0008006" key="10">
    <source>
        <dbReference type="Google" id="ProtNLM"/>
    </source>
</evidence>
<sequence>MPEKVNIIEWNQLEKRKYYLFLNVYTLGTNAVTYPIDVIKTRLQLQRSKCLYRNTFDAIYKTVKHEGFLGLYKGFTISQVSILTGHVYATSYEISREQFSTLQNAVRGFIAGGLAAVVEQTFSNPIDVISQRLMVEGQGQRNKQLNTLKSPKIVRKVLKQHGVAGFYRGFAAAILVEGMWSASWWASYGMSLELIGKVAPDGTSHFVIQGVSGMFAGIIATVIGNPLDIVKVRLQVEGRKSFWKTLKNLLTKEGPMALTKGMFASALSEVPCSAVTILGYELVKKLIFIVPFLMPEEVKQVEWQHIDKLKYYTLGSAFFIGINAVLYPTDVIKTRLQVQRANALYKGTFDALFKTLKSEGLKGLYKGFLVSQLSVLAGHFYVTSYEVSRSKMSFLSDGSRGFVAGGFAAVMEQFLANPIEVVSQKLMIQGQGETKAKLKGAAHISTDVFKYQGVSGFYRGFLASLLTGALGSAVWWGSYGVYLDVIGHYAPDGSSHLLIQSMSGGLSGLNAAVVGNPFDIVRTRLQVEGGKSMTITLQDLIKKEGPRSLAKGILASITSWVTSSIIMIAAYETVKKLSLNKDAIHLFT</sequence>
<evidence type="ECO:0000313" key="8">
    <source>
        <dbReference type="EMBL" id="CAH3029012.1"/>
    </source>
</evidence>
<dbReference type="PROSITE" id="PS50920">
    <property type="entry name" value="SOLCAR"/>
    <property type="match status" value="6"/>
</dbReference>
<evidence type="ECO:0000256" key="7">
    <source>
        <dbReference type="SAM" id="Phobius"/>
    </source>
</evidence>
<feature type="repeat" description="Solcar" evidence="5">
    <location>
        <begin position="17"/>
        <end position="98"/>
    </location>
</feature>
<name>A0ABN8MLU5_9CNID</name>
<feature type="repeat" description="Solcar" evidence="5">
    <location>
        <begin position="392"/>
        <end position="485"/>
    </location>
</feature>
<keyword evidence="3 5" id="KW-0812">Transmembrane</keyword>
<reference evidence="8 9" key="1">
    <citation type="submission" date="2022-05" db="EMBL/GenBank/DDBJ databases">
        <authorList>
            <consortium name="Genoscope - CEA"/>
            <person name="William W."/>
        </authorList>
    </citation>
    <scope>NUCLEOTIDE SEQUENCE [LARGE SCALE GENOMIC DNA]</scope>
</reference>
<dbReference type="Proteomes" id="UP001159427">
    <property type="component" value="Unassembled WGS sequence"/>
</dbReference>
<proteinExistence type="inferred from homology"/>
<evidence type="ECO:0000256" key="6">
    <source>
        <dbReference type="RuleBase" id="RU000488"/>
    </source>
</evidence>
<evidence type="ECO:0000256" key="5">
    <source>
        <dbReference type="PROSITE-ProRule" id="PRU00282"/>
    </source>
</evidence>
<feature type="transmembrane region" description="Helical" evidence="7">
    <location>
        <begin position="497"/>
        <end position="515"/>
    </location>
</feature>
<feature type="transmembrane region" description="Helical" evidence="7">
    <location>
        <begin position="165"/>
        <end position="186"/>
    </location>
</feature>
<feature type="repeat" description="Solcar" evidence="5">
    <location>
        <begin position="103"/>
        <end position="194"/>
    </location>
</feature>
<feature type="repeat" description="Solcar" evidence="5">
    <location>
        <begin position="495"/>
        <end position="577"/>
    </location>
</feature>
<feature type="transmembrane region" description="Helical" evidence="7">
    <location>
        <begin position="206"/>
        <end position="230"/>
    </location>
</feature>
<evidence type="ECO:0000256" key="1">
    <source>
        <dbReference type="ARBA" id="ARBA00004141"/>
    </source>
</evidence>
<dbReference type="PANTHER" id="PTHR46314">
    <property type="entry name" value="SOLUTE CARRIER FAMILY 25 MEMBER 44"/>
    <property type="match status" value="1"/>
</dbReference>
<keyword evidence="6" id="KW-0813">Transport</keyword>
<evidence type="ECO:0000256" key="4">
    <source>
        <dbReference type="ARBA" id="ARBA00023136"/>
    </source>
</evidence>
<dbReference type="SUPFAM" id="SSF103506">
    <property type="entry name" value="Mitochondrial carrier"/>
    <property type="match status" value="2"/>
</dbReference>
<dbReference type="Pfam" id="PF00153">
    <property type="entry name" value="Mito_carr"/>
    <property type="match status" value="6"/>
</dbReference>
<feature type="repeat" description="Solcar" evidence="5">
    <location>
        <begin position="307"/>
        <end position="391"/>
    </location>
</feature>
<dbReference type="InterPro" id="IPR023395">
    <property type="entry name" value="MCP_dom_sf"/>
</dbReference>
<feature type="transmembrane region" description="Helical" evidence="7">
    <location>
        <begin position="552"/>
        <end position="571"/>
    </location>
</feature>
<keyword evidence="9" id="KW-1185">Reference proteome</keyword>
<protein>
    <recommendedName>
        <fullName evidence="10">Mitochondrial carrier protein</fullName>
    </recommendedName>
</protein>
<organism evidence="8 9">
    <name type="scientific">Porites evermanni</name>
    <dbReference type="NCBI Taxonomy" id="104178"/>
    <lineage>
        <taxon>Eukaryota</taxon>
        <taxon>Metazoa</taxon>
        <taxon>Cnidaria</taxon>
        <taxon>Anthozoa</taxon>
        <taxon>Hexacorallia</taxon>
        <taxon>Scleractinia</taxon>
        <taxon>Fungiina</taxon>
        <taxon>Poritidae</taxon>
        <taxon>Porites</taxon>
    </lineage>
</organism>
<comment type="similarity">
    <text evidence="2 6">Belongs to the mitochondrial carrier (TC 2.A.29) family.</text>
</comment>
<dbReference type="EMBL" id="CALNXI010000547">
    <property type="protein sequence ID" value="CAH3029012.1"/>
    <property type="molecule type" value="Genomic_DNA"/>
</dbReference>
<dbReference type="InterPro" id="IPR018108">
    <property type="entry name" value="MCP_transmembrane"/>
</dbReference>
<dbReference type="Gene3D" id="1.50.40.10">
    <property type="entry name" value="Mitochondrial carrier domain"/>
    <property type="match status" value="3"/>
</dbReference>